<feature type="domain" description="Nephrocystin 3-like N-terminal" evidence="5">
    <location>
        <begin position="453"/>
        <end position="563"/>
    </location>
</feature>
<keyword evidence="1" id="KW-0677">Repeat</keyword>
<dbReference type="PROSITE" id="PS50297">
    <property type="entry name" value="ANK_REP_REGION"/>
    <property type="match status" value="7"/>
</dbReference>
<dbReference type="PANTHER" id="PTHR24171">
    <property type="entry name" value="ANKYRIN REPEAT DOMAIN-CONTAINING PROTEIN 39-RELATED"/>
    <property type="match status" value="1"/>
</dbReference>
<dbReference type="InterPro" id="IPR002110">
    <property type="entry name" value="Ankyrin_rpt"/>
</dbReference>
<proteinExistence type="predicted"/>
<dbReference type="SUPFAM" id="SSF48403">
    <property type="entry name" value="Ankyrin repeat"/>
    <property type="match status" value="1"/>
</dbReference>
<organism evidence="7 8">
    <name type="scientific">Tetraparma gracilis</name>
    <dbReference type="NCBI Taxonomy" id="2962635"/>
    <lineage>
        <taxon>Eukaryota</taxon>
        <taxon>Sar</taxon>
        <taxon>Stramenopiles</taxon>
        <taxon>Ochrophyta</taxon>
        <taxon>Bolidophyceae</taxon>
        <taxon>Parmales</taxon>
        <taxon>Triparmaceae</taxon>
        <taxon>Tetraparma</taxon>
    </lineage>
</organism>
<feature type="repeat" description="ANK" evidence="3">
    <location>
        <begin position="1087"/>
        <end position="1119"/>
    </location>
</feature>
<accession>A0ABQ6MDT9</accession>
<feature type="domain" description="TANC1/2-like winged helix" evidence="6">
    <location>
        <begin position="783"/>
        <end position="881"/>
    </location>
</feature>
<dbReference type="Pfam" id="PF24883">
    <property type="entry name" value="NPHP3_N"/>
    <property type="match status" value="1"/>
</dbReference>
<feature type="repeat" description="ANK" evidence="3">
    <location>
        <begin position="1053"/>
        <end position="1081"/>
    </location>
</feature>
<name>A0ABQ6MDT9_9STRA</name>
<feature type="coiled-coil region" evidence="4">
    <location>
        <begin position="347"/>
        <end position="412"/>
    </location>
</feature>
<dbReference type="InterPro" id="IPR056884">
    <property type="entry name" value="NPHP3-like_N"/>
</dbReference>
<dbReference type="EMBL" id="BRYB01000169">
    <property type="protein sequence ID" value="GMI24453.1"/>
    <property type="molecule type" value="Genomic_DNA"/>
</dbReference>
<gene>
    <name evidence="7" type="ORF">TeGR_g10986</name>
</gene>
<feature type="repeat" description="ANK" evidence="3">
    <location>
        <begin position="1154"/>
        <end position="1186"/>
    </location>
</feature>
<evidence type="ECO:0000259" key="6">
    <source>
        <dbReference type="Pfam" id="PF25521"/>
    </source>
</evidence>
<dbReference type="InterPro" id="IPR058056">
    <property type="entry name" value="WH_TANC1/2"/>
</dbReference>
<evidence type="ECO:0000256" key="4">
    <source>
        <dbReference type="SAM" id="Coils"/>
    </source>
</evidence>
<reference evidence="7 8" key="1">
    <citation type="journal article" date="2023" name="Commun. Biol.">
        <title>Genome analysis of Parmales, the sister group of diatoms, reveals the evolutionary specialization of diatoms from phago-mixotrophs to photoautotrophs.</title>
        <authorList>
            <person name="Ban H."/>
            <person name="Sato S."/>
            <person name="Yoshikawa S."/>
            <person name="Yamada K."/>
            <person name="Nakamura Y."/>
            <person name="Ichinomiya M."/>
            <person name="Sato N."/>
            <person name="Blanc-Mathieu R."/>
            <person name="Endo H."/>
            <person name="Kuwata A."/>
            <person name="Ogata H."/>
        </authorList>
    </citation>
    <scope>NUCLEOTIDE SEQUENCE [LARGE SCALE GENOMIC DNA]</scope>
</reference>
<feature type="repeat" description="ANK" evidence="3">
    <location>
        <begin position="1121"/>
        <end position="1153"/>
    </location>
</feature>
<keyword evidence="4" id="KW-0175">Coiled coil</keyword>
<dbReference type="InterPro" id="IPR036770">
    <property type="entry name" value="Ankyrin_rpt-contain_sf"/>
</dbReference>
<evidence type="ECO:0000256" key="2">
    <source>
        <dbReference type="ARBA" id="ARBA00023043"/>
    </source>
</evidence>
<dbReference type="Gene3D" id="1.25.40.20">
    <property type="entry name" value="Ankyrin repeat-containing domain"/>
    <property type="match status" value="4"/>
</dbReference>
<feature type="repeat" description="ANK" evidence="3">
    <location>
        <begin position="1020"/>
        <end position="1052"/>
    </location>
</feature>
<dbReference type="Pfam" id="PF12796">
    <property type="entry name" value="Ank_2"/>
    <property type="match status" value="3"/>
</dbReference>
<evidence type="ECO:0000256" key="3">
    <source>
        <dbReference type="PROSITE-ProRule" id="PRU00023"/>
    </source>
</evidence>
<protein>
    <submittedName>
        <fullName evidence="7">Uncharacterized protein</fullName>
    </submittedName>
</protein>
<evidence type="ECO:0000313" key="7">
    <source>
        <dbReference type="EMBL" id="GMI24453.1"/>
    </source>
</evidence>
<dbReference type="Proteomes" id="UP001165060">
    <property type="component" value="Unassembled WGS sequence"/>
</dbReference>
<dbReference type="PANTHER" id="PTHR24171:SF10">
    <property type="entry name" value="ANKYRIN REPEAT DOMAIN-CONTAINING PROTEIN 29-LIKE"/>
    <property type="match status" value="1"/>
</dbReference>
<dbReference type="SMART" id="SM00248">
    <property type="entry name" value="ANK"/>
    <property type="match status" value="8"/>
</dbReference>
<dbReference type="Pfam" id="PF25521">
    <property type="entry name" value="WHD_TANC1"/>
    <property type="match status" value="1"/>
</dbReference>
<keyword evidence="8" id="KW-1185">Reference proteome</keyword>
<evidence type="ECO:0000313" key="8">
    <source>
        <dbReference type="Proteomes" id="UP001165060"/>
    </source>
</evidence>
<keyword evidence="2 3" id="KW-0040">ANK repeat</keyword>
<dbReference type="PROSITE" id="PS50088">
    <property type="entry name" value="ANK_REPEAT"/>
    <property type="match status" value="7"/>
</dbReference>
<comment type="caution">
    <text evidence="7">The sequence shown here is derived from an EMBL/GenBank/DDBJ whole genome shotgun (WGS) entry which is preliminary data.</text>
</comment>
<evidence type="ECO:0000259" key="5">
    <source>
        <dbReference type="Pfam" id="PF24883"/>
    </source>
</evidence>
<feature type="repeat" description="ANK" evidence="3">
    <location>
        <begin position="1187"/>
        <end position="1213"/>
    </location>
</feature>
<sequence length="1213" mass="133670">MINSLQAGGVLDDATVRAAILLACSVWKEKAGDFTFKTVEAFHVARVAELEDFRKGGDRTKFEMVQKAGEIWLEAMRRCGCPIGFEANFKVWSGIGDMNSAQAELNHGGDAGREGRKTKIADAESMLALGNLSKNEAKRLKNKLNKPKTGLRVTLQDLEDRAAGKKLKMLSETETETGQGPWVTWLLPWVTCCRKKLKNKRNKLQDLEDRAAGKKLKILSETETETGQGPWVTWLLISANFKYMNDTYGADPSRIKSCGDDQVFINALKATLLDKDHYACLKKVHEFRGKYAHELPKEQGEKILEDGINDLEDFLENVAGVKLDRATKKKFKDLKKGKLEGLSDEEREKFKGNLVAMLDEMEALKKRAEEAENAKEEAEKKAVVEKARRKEAEKAKEEAEEAKKKAEQKAVTDAAISKLHPLASFNRKYVAKKRGKREGSFRPGTYRYTGRAWLFKDVRNWLGAKEGARTMLLLADAGFGKSAFAAQLVDGDRDDTKNYVSMKDRVVAYHFCAGERHESLDQDVFVKGLVVSLAKITDFKDELMKIVEEELGPEEEGLSKKLFDENSLVAFNKVAEKKNAQGRLQDYVLPALKAMEAPADGENRLLVVDSLDEATLADDKDNILHRVKEMAKSKTWPKWLKLLVTSRDQANVTSALNRAEKIDLQAVLKKNEEANNEDIRAYVKERMTHEVDPPKKYQSALGEVNANKWADNRVLQSYVEAVVDKSKGMFLYAVYTFDDIENKRLSIGEDVESFKVHLPDGIAGYYEDRFEKMQFGPEGAKRKEFREDVGPVLQVVAAAYEPPPLSVVAKALGKDPGSVEDVLRAISTFLKVEVRDGEKHYTFMHQSFTDWITNRSENNNIFAVSKEDGHKAIASAFVDHAKARVGEEQEIEGYWKTYGVSHVAEHVESWKRLGEVVSPNNVNKANINGVTALLALIVAAQKDHLQAVQALTDAKADVDRVDCDGSTPLHTAAYGGHPGAFLKAAQALIKAGADVDTVIEDGSTLLVDKGHLEVVKALVGAKANLNMAAQKSHLQTVQALIDAGADVDKGDEDGITPLIMAAQKGHLQTVQALIDAGADVDKGMASEGYTPLFVAAQFNHLQVVQALIGAGADVDKGKTTDGCTPLFVAAQKNHLQVVQALIGAGAGVDKRTIHGHTPLITAACEGHLEVVKALVGAKANVNKANNYGYTPLKFAINNNQTSVAEYLKSVGAR</sequence>
<feature type="coiled-coil region" evidence="4">
    <location>
        <begin position="190"/>
        <end position="217"/>
    </location>
</feature>
<feature type="repeat" description="ANK" evidence="3">
    <location>
        <begin position="964"/>
        <end position="1000"/>
    </location>
</feature>
<evidence type="ECO:0000256" key="1">
    <source>
        <dbReference type="ARBA" id="ARBA00022737"/>
    </source>
</evidence>